<keyword evidence="1" id="KW-0812">Transmembrane</keyword>
<keyword evidence="1" id="KW-0472">Membrane</keyword>
<name>A0ABW1ACA4_9ACTN</name>
<keyword evidence="1" id="KW-1133">Transmembrane helix</keyword>
<proteinExistence type="predicted"/>
<reference evidence="3" key="1">
    <citation type="journal article" date="2019" name="Int. J. Syst. Evol. Microbiol.">
        <title>The Global Catalogue of Microorganisms (GCM) 10K type strain sequencing project: providing services to taxonomists for standard genome sequencing and annotation.</title>
        <authorList>
            <consortium name="The Broad Institute Genomics Platform"/>
            <consortium name="The Broad Institute Genome Sequencing Center for Infectious Disease"/>
            <person name="Wu L."/>
            <person name="Ma J."/>
        </authorList>
    </citation>
    <scope>NUCLEOTIDE SEQUENCE [LARGE SCALE GENOMIC DNA]</scope>
    <source>
        <strain evidence="3">KCTC 42087</strain>
    </source>
</reference>
<keyword evidence="3" id="KW-1185">Reference proteome</keyword>
<dbReference type="EMBL" id="JBHSON010000090">
    <property type="protein sequence ID" value="MFC5752563.1"/>
    <property type="molecule type" value="Genomic_DNA"/>
</dbReference>
<comment type="caution">
    <text evidence="2">The sequence shown here is derived from an EMBL/GenBank/DDBJ whole genome shotgun (WGS) entry which is preliminary data.</text>
</comment>
<evidence type="ECO:0000313" key="2">
    <source>
        <dbReference type="EMBL" id="MFC5752563.1"/>
    </source>
</evidence>
<evidence type="ECO:0008006" key="4">
    <source>
        <dbReference type="Google" id="ProtNLM"/>
    </source>
</evidence>
<gene>
    <name evidence="2" type="ORF">ACFPZN_43715</name>
</gene>
<evidence type="ECO:0000256" key="1">
    <source>
        <dbReference type="SAM" id="Phobius"/>
    </source>
</evidence>
<feature type="transmembrane region" description="Helical" evidence="1">
    <location>
        <begin position="20"/>
        <end position="44"/>
    </location>
</feature>
<accession>A0ABW1ACA4</accession>
<dbReference type="RefSeq" id="WP_378288669.1">
    <property type="nucleotide sequence ID" value="NZ_JBHSON010000090.1"/>
</dbReference>
<organism evidence="2 3">
    <name type="scientific">Actinomadura rugatobispora</name>
    <dbReference type="NCBI Taxonomy" id="1994"/>
    <lineage>
        <taxon>Bacteria</taxon>
        <taxon>Bacillati</taxon>
        <taxon>Actinomycetota</taxon>
        <taxon>Actinomycetes</taxon>
        <taxon>Streptosporangiales</taxon>
        <taxon>Thermomonosporaceae</taxon>
        <taxon>Actinomadura</taxon>
    </lineage>
</organism>
<dbReference type="Proteomes" id="UP001596074">
    <property type="component" value="Unassembled WGS sequence"/>
</dbReference>
<evidence type="ECO:0000313" key="3">
    <source>
        <dbReference type="Proteomes" id="UP001596074"/>
    </source>
</evidence>
<sequence length="62" mass="6704">MSTPTKILIGGVGAFLVLSILGWWTVALILLGVTAIPVVGYLMLDPSQRRRVRAQGRKRLGS</sequence>
<protein>
    <recommendedName>
        <fullName evidence="4">Integral membrane protein</fullName>
    </recommendedName>
</protein>